<evidence type="ECO:0000313" key="4">
    <source>
        <dbReference type="Proteomes" id="UP001597108"/>
    </source>
</evidence>
<name>A0ABW3IT59_9RHOB</name>
<proteinExistence type="predicted"/>
<dbReference type="PROSITE" id="PS51724">
    <property type="entry name" value="SPOR"/>
    <property type="match status" value="1"/>
</dbReference>
<dbReference type="InterPro" id="IPR036680">
    <property type="entry name" value="SPOR-like_sf"/>
</dbReference>
<dbReference type="Gene3D" id="3.30.70.1070">
    <property type="entry name" value="Sporulation related repeat"/>
    <property type="match status" value="1"/>
</dbReference>
<dbReference type="EMBL" id="JBHTJT010000030">
    <property type="protein sequence ID" value="MFD0980735.1"/>
    <property type="molecule type" value="Genomic_DNA"/>
</dbReference>
<dbReference type="Proteomes" id="UP001597108">
    <property type="component" value="Unassembled WGS sequence"/>
</dbReference>
<protein>
    <submittedName>
        <fullName evidence="3">SPOR domain-containing protein</fullName>
    </submittedName>
</protein>
<evidence type="ECO:0000256" key="1">
    <source>
        <dbReference type="SAM" id="Phobius"/>
    </source>
</evidence>
<dbReference type="InterPro" id="IPR007730">
    <property type="entry name" value="SPOR-like_dom"/>
</dbReference>
<evidence type="ECO:0000259" key="2">
    <source>
        <dbReference type="PROSITE" id="PS51724"/>
    </source>
</evidence>
<sequence length="367" mass="38038">MLNPAAGQGRGALEAPHVQEYIQSFECVDESGAYQVAAPGKARLFVHVIGAAVSLAVIGACGWWGYKQIMRDLHGIPVVQALEGPMRIAPDDPGGMVASHSGLAVNSVQAEGVAAVPESQLILAPQPVRLAEEDQTAAELTPAESAEATGDDQAALLARVDPDDAELAEPAPMTPTVASLTEEVPSDDPLERALALADAATAGAIPLSESAEAEEPADTVESAIEAAVRTAAIEASLEGLNDTSGMPVSPRPAPRPGARVLAAPEATEQLASIAPASVDPTSIEVGTRLVQLGAFESQDEAKRAWDILASAFDGLLDDKQQVLVEANAGGRSFWRLRALGFADLAEARRFCAALVAERAECIPVVVR</sequence>
<dbReference type="RefSeq" id="WP_386075296.1">
    <property type="nucleotide sequence ID" value="NZ_JBHTJT010000030.1"/>
</dbReference>
<gene>
    <name evidence="3" type="ORF">ACFQ2S_13870</name>
</gene>
<keyword evidence="4" id="KW-1185">Reference proteome</keyword>
<evidence type="ECO:0000313" key="3">
    <source>
        <dbReference type="EMBL" id="MFD0980735.1"/>
    </source>
</evidence>
<keyword evidence="1" id="KW-1133">Transmembrane helix</keyword>
<dbReference type="Pfam" id="PF05036">
    <property type="entry name" value="SPOR"/>
    <property type="match status" value="1"/>
</dbReference>
<reference evidence="4" key="1">
    <citation type="journal article" date="2019" name="Int. J. Syst. Evol. Microbiol.">
        <title>The Global Catalogue of Microorganisms (GCM) 10K type strain sequencing project: providing services to taxonomists for standard genome sequencing and annotation.</title>
        <authorList>
            <consortium name="The Broad Institute Genomics Platform"/>
            <consortium name="The Broad Institute Genome Sequencing Center for Infectious Disease"/>
            <person name="Wu L."/>
            <person name="Ma J."/>
        </authorList>
    </citation>
    <scope>NUCLEOTIDE SEQUENCE [LARGE SCALE GENOMIC DNA]</scope>
    <source>
        <strain evidence="4">CCUG 60524</strain>
    </source>
</reference>
<organism evidence="3 4">
    <name type="scientific">Tropicimonas aquimaris</name>
    <dbReference type="NCBI Taxonomy" id="914152"/>
    <lineage>
        <taxon>Bacteria</taxon>
        <taxon>Pseudomonadati</taxon>
        <taxon>Pseudomonadota</taxon>
        <taxon>Alphaproteobacteria</taxon>
        <taxon>Rhodobacterales</taxon>
        <taxon>Roseobacteraceae</taxon>
        <taxon>Tropicimonas</taxon>
    </lineage>
</organism>
<keyword evidence="1" id="KW-0812">Transmembrane</keyword>
<keyword evidence="1" id="KW-0472">Membrane</keyword>
<comment type="caution">
    <text evidence="3">The sequence shown here is derived from an EMBL/GenBank/DDBJ whole genome shotgun (WGS) entry which is preliminary data.</text>
</comment>
<feature type="domain" description="SPOR" evidence="2">
    <location>
        <begin position="282"/>
        <end position="367"/>
    </location>
</feature>
<feature type="transmembrane region" description="Helical" evidence="1">
    <location>
        <begin position="44"/>
        <end position="66"/>
    </location>
</feature>
<accession>A0ABW3IT59</accession>